<dbReference type="InterPro" id="IPR035906">
    <property type="entry name" value="MetI-like_sf"/>
</dbReference>
<comment type="similarity">
    <text evidence="2 9">Belongs to the binding-protein-dependent transport system permease family. CysTW subfamily.</text>
</comment>
<accession>A0A7C2XAP2</accession>
<dbReference type="GO" id="GO:0005886">
    <property type="term" value="C:plasma membrane"/>
    <property type="evidence" value="ECO:0007669"/>
    <property type="project" value="UniProtKB-SubCell"/>
</dbReference>
<dbReference type="PANTHER" id="PTHR43470:SF6">
    <property type="entry name" value="PHOSPHATE TRANSPORT SYSTEM PERMEASE PROTEIN PSTA"/>
    <property type="match status" value="1"/>
</dbReference>
<dbReference type="InterPro" id="IPR005672">
    <property type="entry name" value="Phosphate_PstA"/>
</dbReference>
<dbReference type="Proteomes" id="UP000885986">
    <property type="component" value="Unassembled WGS sequence"/>
</dbReference>
<dbReference type="GO" id="GO:0005315">
    <property type="term" value="F:phosphate transmembrane transporter activity"/>
    <property type="evidence" value="ECO:0007669"/>
    <property type="project" value="InterPro"/>
</dbReference>
<evidence type="ECO:0000256" key="1">
    <source>
        <dbReference type="ARBA" id="ARBA00004651"/>
    </source>
</evidence>
<dbReference type="Pfam" id="PF00528">
    <property type="entry name" value="BPD_transp_1"/>
    <property type="match status" value="1"/>
</dbReference>
<dbReference type="AlphaFoldDB" id="A0A7C2XAP2"/>
<dbReference type="SUPFAM" id="SSF161098">
    <property type="entry name" value="MetI-like"/>
    <property type="match status" value="1"/>
</dbReference>
<evidence type="ECO:0000256" key="6">
    <source>
        <dbReference type="ARBA" id="ARBA00022692"/>
    </source>
</evidence>
<feature type="transmembrane region" description="Helical" evidence="9">
    <location>
        <begin position="438"/>
        <end position="458"/>
    </location>
</feature>
<comment type="caution">
    <text evidence="12">The sequence shown here is derived from an EMBL/GenBank/DDBJ whole genome shotgun (WGS) entry which is preliminary data.</text>
</comment>
<dbReference type="InterPro" id="IPR000515">
    <property type="entry name" value="MetI-like"/>
</dbReference>
<feature type="transmembrane region" description="Helical" evidence="9">
    <location>
        <begin position="35"/>
        <end position="57"/>
    </location>
</feature>
<evidence type="ECO:0000256" key="5">
    <source>
        <dbReference type="ARBA" id="ARBA00022475"/>
    </source>
</evidence>
<feature type="transmembrane region" description="Helical" evidence="9">
    <location>
        <begin position="396"/>
        <end position="417"/>
    </location>
</feature>
<evidence type="ECO:0000256" key="4">
    <source>
        <dbReference type="ARBA" id="ARBA00022448"/>
    </source>
</evidence>
<keyword evidence="6 9" id="KW-0812">Transmembrane</keyword>
<name>A0A7C2XAP2_9BACT</name>
<feature type="domain" description="ABC transmembrane type-1" evidence="11">
    <location>
        <begin position="351"/>
        <end position="583"/>
    </location>
</feature>
<evidence type="ECO:0000256" key="3">
    <source>
        <dbReference type="ARBA" id="ARBA00016864"/>
    </source>
</evidence>
<keyword evidence="8 9" id="KW-0472">Membrane</keyword>
<dbReference type="CDD" id="cd06261">
    <property type="entry name" value="TM_PBP2"/>
    <property type="match status" value="1"/>
</dbReference>
<feature type="transmembrane region" description="Helical" evidence="9">
    <location>
        <begin position="347"/>
        <end position="376"/>
    </location>
</feature>
<dbReference type="NCBIfam" id="TIGR00974">
    <property type="entry name" value="3a0107s02c"/>
    <property type="match status" value="1"/>
</dbReference>
<keyword evidence="7 9" id="KW-1133">Transmembrane helix</keyword>
<protein>
    <recommendedName>
        <fullName evidence="3 9">Phosphate transport system permease protein PstA</fullName>
    </recommendedName>
</protein>
<keyword evidence="4" id="KW-0813">Transport</keyword>
<evidence type="ECO:0000313" key="12">
    <source>
        <dbReference type="EMBL" id="HET98455.1"/>
    </source>
</evidence>
<keyword evidence="5 9" id="KW-1003">Cell membrane</keyword>
<evidence type="ECO:0000256" key="10">
    <source>
        <dbReference type="SAM" id="Coils"/>
    </source>
</evidence>
<comment type="subcellular location">
    <subcellularLocation>
        <location evidence="1 9">Cell membrane</location>
        <topology evidence="1 9">Multi-pass membrane protein</topology>
    </subcellularLocation>
</comment>
<feature type="transmembrane region" description="Helical" evidence="9">
    <location>
        <begin position="560"/>
        <end position="585"/>
    </location>
</feature>
<feature type="coiled-coil region" evidence="10">
    <location>
        <begin position="265"/>
        <end position="299"/>
    </location>
</feature>
<evidence type="ECO:0000259" key="11">
    <source>
        <dbReference type="PROSITE" id="PS50928"/>
    </source>
</evidence>
<dbReference type="GO" id="GO:0035435">
    <property type="term" value="P:phosphate ion transmembrane transport"/>
    <property type="evidence" value="ECO:0007669"/>
    <property type="project" value="InterPro"/>
</dbReference>
<gene>
    <name evidence="12" type="primary">pstA</name>
    <name evidence="12" type="ORF">ENN98_07165</name>
</gene>
<comment type="caution">
    <text evidence="9">Lacks conserved residue(s) required for the propagation of feature annotation.</text>
</comment>
<dbReference type="Gene3D" id="1.10.3720.10">
    <property type="entry name" value="MetI-like"/>
    <property type="match status" value="1"/>
</dbReference>
<evidence type="ECO:0000256" key="8">
    <source>
        <dbReference type="ARBA" id="ARBA00023136"/>
    </source>
</evidence>
<proteinExistence type="inferred from homology"/>
<organism evidence="12">
    <name type="scientific">Desulfurivibrio alkaliphilus</name>
    <dbReference type="NCBI Taxonomy" id="427923"/>
    <lineage>
        <taxon>Bacteria</taxon>
        <taxon>Pseudomonadati</taxon>
        <taxon>Thermodesulfobacteriota</taxon>
        <taxon>Desulfobulbia</taxon>
        <taxon>Desulfobulbales</taxon>
        <taxon>Desulfobulbaceae</taxon>
        <taxon>Desulfurivibrio</taxon>
    </lineage>
</organism>
<evidence type="ECO:0000256" key="2">
    <source>
        <dbReference type="ARBA" id="ARBA00007069"/>
    </source>
</evidence>
<dbReference type="PANTHER" id="PTHR43470">
    <property type="entry name" value="PHOSPHATE TRANSPORT SYSTEM PERMEASE PROTEIN PSTA-RELATED"/>
    <property type="match status" value="1"/>
</dbReference>
<dbReference type="PROSITE" id="PS50928">
    <property type="entry name" value="ABC_TM1"/>
    <property type="match status" value="1"/>
</dbReference>
<keyword evidence="10" id="KW-0175">Coiled coil</keyword>
<evidence type="ECO:0000256" key="7">
    <source>
        <dbReference type="ARBA" id="ARBA00022989"/>
    </source>
</evidence>
<dbReference type="EMBL" id="DSDS01000158">
    <property type="protein sequence ID" value="HET98455.1"/>
    <property type="molecule type" value="Genomic_DNA"/>
</dbReference>
<sequence length="599" mass="66245">MPETAAAGRVAPQAGRVWRKSAGRGSTLAAHGQPMVWLAGGMLAICVVMIIGLVLLVTVRGMATFWPGPLVSFVLADSQVVSGEITRTSSYQPRPELIEALPPEHRAKAEALLAANEGFAHRDLVRTGNFELDGDHFSWVSDFTVTETRFPQWGLVMERLTWGRFYGEPRQFMIDGRVVADSPEAAWEEFKKYHGEVRQRWRERRQLESKALGKINHAQEKARLKVREAELALQRARLSHGRNSAPYLAAKEELGRQEAIYNENNQLFAAQYEEVRARINDLNRENDRYQLRLATYDGREKVLGLAEVVRAYPANQVSLINRVGIYLDRWLEFLRDDPREANSEGGVFPAIFGTVVMTLIMCICVVPFGVLAALYLREYAKAGPLISTIRIAVNNLAGVPSIVYGVFGLGFFCYLVGSSIDELLFASKLPSPTFGTGGILWASLTLALLTLPVVIVATEEALAAVPSSMREGSYASGASKWQTIQRIVLPRAMPGIMTGMILAMARGAGEVAPLMLVGAVKLAPELPIDGFAPFVHLERSFMHLGFHIYDLGFQSQNSEAAIPMVFTTTLLLILIITLLNLGAIYMRNRLRKKFVVSAI</sequence>
<reference evidence="12" key="1">
    <citation type="journal article" date="2020" name="mSystems">
        <title>Genome- and Community-Level Interaction Insights into Carbon Utilization and Element Cycling Functions of Hydrothermarchaeota in Hydrothermal Sediment.</title>
        <authorList>
            <person name="Zhou Z."/>
            <person name="Liu Y."/>
            <person name="Xu W."/>
            <person name="Pan J."/>
            <person name="Luo Z.H."/>
            <person name="Li M."/>
        </authorList>
    </citation>
    <scope>NUCLEOTIDE SEQUENCE [LARGE SCALE GENOMIC DNA]</scope>
    <source>
        <strain evidence="12">SpSt-1224</strain>
    </source>
</reference>
<evidence type="ECO:0000256" key="9">
    <source>
        <dbReference type="RuleBase" id="RU363043"/>
    </source>
</evidence>